<feature type="transmembrane region" description="Helical" evidence="9">
    <location>
        <begin position="199"/>
        <end position="219"/>
    </location>
</feature>
<evidence type="ECO:0000256" key="8">
    <source>
        <dbReference type="ARBA" id="ARBA00038435"/>
    </source>
</evidence>
<dbReference type="PANTHER" id="PTHR33451:SF3">
    <property type="entry name" value="MALATE-2H(+)_NA(+)-LACTATE ANTIPORTER"/>
    <property type="match status" value="1"/>
</dbReference>
<dbReference type="AlphaFoldDB" id="A0A5B8SUK7"/>
<feature type="domain" description="Na+/H+ antiporter NhaC-like C-terminal" evidence="10">
    <location>
        <begin position="241"/>
        <end position="423"/>
    </location>
</feature>
<dbReference type="GO" id="GO:0005886">
    <property type="term" value="C:plasma membrane"/>
    <property type="evidence" value="ECO:0007669"/>
    <property type="project" value="UniProtKB-SubCell"/>
</dbReference>
<feature type="transmembrane region" description="Helical" evidence="9">
    <location>
        <begin position="231"/>
        <end position="249"/>
    </location>
</feature>
<dbReference type="Pfam" id="PF03553">
    <property type="entry name" value="Na_H_antiporter"/>
    <property type="match status" value="2"/>
</dbReference>
<evidence type="ECO:0000256" key="2">
    <source>
        <dbReference type="ARBA" id="ARBA00022448"/>
    </source>
</evidence>
<feature type="transmembrane region" description="Helical" evidence="9">
    <location>
        <begin position="12"/>
        <end position="31"/>
    </location>
</feature>
<evidence type="ECO:0000259" key="10">
    <source>
        <dbReference type="Pfam" id="PF03553"/>
    </source>
</evidence>
<proteinExistence type="inferred from homology"/>
<evidence type="ECO:0000313" key="11">
    <source>
        <dbReference type="EMBL" id="QEA40639.1"/>
    </source>
</evidence>
<protein>
    <submittedName>
        <fullName evidence="11">Sodium:proton antiporter</fullName>
    </submittedName>
</protein>
<feature type="transmembrane region" description="Helical" evidence="9">
    <location>
        <begin position="345"/>
        <end position="368"/>
    </location>
</feature>
<dbReference type="OrthoDB" id="9762978at2"/>
<keyword evidence="4" id="KW-1003">Cell membrane</keyword>
<evidence type="ECO:0000256" key="5">
    <source>
        <dbReference type="ARBA" id="ARBA00022692"/>
    </source>
</evidence>
<keyword evidence="7 9" id="KW-0472">Membrane</keyword>
<sequence>MNNNEPEIKMFGGPATALIPAVVVVGVLLWLSLAERASISSFWVGGWAAIIVGLLLTKTPRAFAESITRGLTDQTGAVIILAYLFAGVFGKLLAEGGLVNGLLWFGVESGVQGAFYVVLAFLLSCIFAAGTGSSVGAVLALVPVLYPTGVALGGDPVMLAVGILAGGAFGDNIAPISDTTITSAYTAKAEMGAVVKARLPLSLSSAAVTIIVLAIFGGGSDAIPSSIDVNASPWGLLMIIPFFVVIVLAMRGQRIVVSLIWGTLAAIVIGLFTQLLAPGDIFSIPAERGQSSGLVEDGISNITGAIVLVLFILALAQVLTDSGIMNNILTRLERHAARGVRSAELMISGITLLFTVPLGANAPAILLVGPTIGQPLGADHKLAPSRIANLMDCAANTVFYMLPWHNAVIIWYATLVITVEQYDLPLPSIASAFLNPYAWALLVVLLISIITGWNRRYVSPSESPVR</sequence>
<feature type="transmembrane region" description="Helical" evidence="9">
    <location>
        <begin position="302"/>
        <end position="324"/>
    </location>
</feature>
<keyword evidence="2" id="KW-0813">Transport</keyword>
<gene>
    <name evidence="11" type="ORF">FGL86_17200</name>
</gene>
<dbReference type="RefSeq" id="WP_147185906.1">
    <property type="nucleotide sequence ID" value="NZ_CP042382.1"/>
</dbReference>
<feature type="transmembrane region" description="Helical" evidence="9">
    <location>
        <begin position="77"/>
        <end position="94"/>
    </location>
</feature>
<feature type="transmembrane region" description="Helical" evidence="9">
    <location>
        <begin position="436"/>
        <end position="453"/>
    </location>
</feature>
<evidence type="ECO:0000256" key="4">
    <source>
        <dbReference type="ARBA" id="ARBA00022475"/>
    </source>
</evidence>
<keyword evidence="12" id="KW-1185">Reference proteome</keyword>
<reference evidence="11 12" key="1">
    <citation type="submission" date="2019-06" db="EMBL/GenBank/DDBJ databases">
        <title>Genome analyses of bacteria isolated from kimchi.</title>
        <authorList>
            <person name="Lee S."/>
            <person name="Ahn S."/>
            <person name="Roh S."/>
        </authorList>
    </citation>
    <scope>NUCLEOTIDE SEQUENCE [LARGE SCALE GENOMIC DNA]</scope>
    <source>
        <strain evidence="11 12">CBA4606</strain>
    </source>
</reference>
<organism evidence="11 12">
    <name type="scientific">Pistricoccus aurantiacus</name>
    <dbReference type="NCBI Taxonomy" id="1883414"/>
    <lineage>
        <taxon>Bacteria</taxon>
        <taxon>Pseudomonadati</taxon>
        <taxon>Pseudomonadota</taxon>
        <taxon>Gammaproteobacteria</taxon>
        <taxon>Oceanospirillales</taxon>
        <taxon>Halomonadaceae</taxon>
        <taxon>Pistricoccus</taxon>
    </lineage>
</organism>
<dbReference type="GO" id="GO:0015297">
    <property type="term" value="F:antiporter activity"/>
    <property type="evidence" value="ECO:0007669"/>
    <property type="project" value="UniProtKB-KW"/>
</dbReference>
<feature type="transmembrane region" description="Helical" evidence="9">
    <location>
        <begin position="37"/>
        <end position="56"/>
    </location>
</feature>
<feature type="transmembrane region" description="Helical" evidence="9">
    <location>
        <begin position="256"/>
        <end position="277"/>
    </location>
</feature>
<keyword evidence="5 9" id="KW-0812">Transmembrane</keyword>
<evidence type="ECO:0000313" key="12">
    <source>
        <dbReference type="Proteomes" id="UP000321272"/>
    </source>
</evidence>
<evidence type="ECO:0000256" key="7">
    <source>
        <dbReference type="ARBA" id="ARBA00023136"/>
    </source>
</evidence>
<evidence type="ECO:0000256" key="1">
    <source>
        <dbReference type="ARBA" id="ARBA00004651"/>
    </source>
</evidence>
<dbReference type="EMBL" id="CP042382">
    <property type="protein sequence ID" value="QEA40639.1"/>
    <property type="molecule type" value="Genomic_DNA"/>
</dbReference>
<feature type="transmembrane region" description="Helical" evidence="9">
    <location>
        <begin position="114"/>
        <end position="142"/>
    </location>
</feature>
<name>A0A5B8SUK7_9GAMM</name>
<accession>A0A5B8SUK7</accession>
<keyword evidence="3" id="KW-0050">Antiport</keyword>
<keyword evidence="6 9" id="KW-1133">Transmembrane helix</keyword>
<feature type="domain" description="Na+/H+ antiporter NhaC-like C-terminal" evidence="10">
    <location>
        <begin position="15"/>
        <end position="217"/>
    </location>
</feature>
<dbReference type="InterPro" id="IPR018461">
    <property type="entry name" value="Na/H_Antiport_NhaC-like_C"/>
</dbReference>
<dbReference type="InterPro" id="IPR052180">
    <property type="entry name" value="NhaC_Na-H+_Antiporter"/>
</dbReference>
<evidence type="ECO:0000256" key="3">
    <source>
        <dbReference type="ARBA" id="ARBA00022449"/>
    </source>
</evidence>
<dbReference type="PANTHER" id="PTHR33451">
    <property type="entry name" value="MALATE-2H(+)/NA(+)-LACTATE ANTIPORTER"/>
    <property type="match status" value="1"/>
</dbReference>
<comment type="similarity">
    <text evidence="8">Belongs to the NhaC Na(+)/H(+) (TC 2.A.35) antiporter family.</text>
</comment>
<comment type="subcellular location">
    <subcellularLocation>
        <location evidence="1">Cell membrane</location>
        <topology evidence="1">Multi-pass membrane protein</topology>
    </subcellularLocation>
</comment>
<evidence type="ECO:0000256" key="6">
    <source>
        <dbReference type="ARBA" id="ARBA00022989"/>
    </source>
</evidence>
<dbReference type="KEGG" id="paur:FGL86_17200"/>
<dbReference type="Proteomes" id="UP000321272">
    <property type="component" value="Chromosome"/>
</dbReference>
<evidence type="ECO:0000256" key="9">
    <source>
        <dbReference type="SAM" id="Phobius"/>
    </source>
</evidence>